<dbReference type="EMBL" id="HBFQ01029494">
    <property type="protein sequence ID" value="CAD8846444.1"/>
    <property type="molecule type" value="Transcribed_RNA"/>
</dbReference>
<dbReference type="GO" id="GO:0006417">
    <property type="term" value="P:regulation of translation"/>
    <property type="evidence" value="ECO:0007669"/>
    <property type="project" value="TreeGrafter"/>
</dbReference>
<sequence>MAGKLFLGGISPTTTKELIDDHFSKYGNVIDSVVMYKDGKPRGFGFVTFDNLDAAYAALADEQFVDGRVVDVKEAVPQDQSQRFPVIAPHRAPPAIRGGAYVGAYISGRTFTEASPAIGSRPRPTVPPPAALQMEQLTDKVFIGGLPQSSTEDMLLEHFSQYGNIIDVVVMRDRASQRSRGFGFVQYDNLDSAEMVMADFSKHHIDGKWVECKRAVPQDRMAAPPSYGGYQFRARPY</sequence>
<accession>A0A7S1A933</accession>
<dbReference type="SUPFAM" id="SSF54928">
    <property type="entry name" value="RNA-binding domain, RBD"/>
    <property type="match status" value="2"/>
</dbReference>
<dbReference type="Pfam" id="PF00076">
    <property type="entry name" value="RRM_1"/>
    <property type="match status" value="2"/>
</dbReference>
<gene>
    <name evidence="5" type="ORF">NSCI0253_LOCUS20794</name>
</gene>
<dbReference type="GO" id="GO:0003729">
    <property type="term" value="F:mRNA binding"/>
    <property type="evidence" value="ECO:0007669"/>
    <property type="project" value="TreeGrafter"/>
</dbReference>
<dbReference type="PANTHER" id="PTHR48032:SF6">
    <property type="entry name" value="RNA-BINDING (RRM_RBD_RNP MOTIFS) FAMILY PROTEIN"/>
    <property type="match status" value="1"/>
</dbReference>
<reference evidence="5" key="1">
    <citation type="submission" date="2021-01" db="EMBL/GenBank/DDBJ databases">
        <authorList>
            <person name="Corre E."/>
            <person name="Pelletier E."/>
            <person name="Niang G."/>
            <person name="Scheremetjew M."/>
            <person name="Finn R."/>
            <person name="Kale V."/>
            <person name="Holt S."/>
            <person name="Cochrane G."/>
            <person name="Meng A."/>
            <person name="Brown T."/>
            <person name="Cohen L."/>
        </authorList>
    </citation>
    <scope>NUCLEOTIDE SEQUENCE</scope>
</reference>
<feature type="domain" description="RRM" evidence="4">
    <location>
        <begin position="3"/>
        <end position="77"/>
    </location>
</feature>
<protein>
    <recommendedName>
        <fullName evidence="4">RRM domain-containing protein</fullName>
    </recommendedName>
</protein>
<dbReference type="InterPro" id="IPR000504">
    <property type="entry name" value="RRM_dom"/>
</dbReference>
<evidence type="ECO:0000256" key="3">
    <source>
        <dbReference type="PROSITE-ProRule" id="PRU00176"/>
    </source>
</evidence>
<keyword evidence="1" id="KW-0677">Repeat</keyword>
<evidence type="ECO:0000259" key="4">
    <source>
        <dbReference type="PROSITE" id="PS50102"/>
    </source>
</evidence>
<evidence type="ECO:0000256" key="2">
    <source>
        <dbReference type="ARBA" id="ARBA00022884"/>
    </source>
</evidence>
<dbReference type="SMART" id="SM00360">
    <property type="entry name" value="RRM"/>
    <property type="match status" value="2"/>
</dbReference>
<proteinExistence type="predicted"/>
<feature type="domain" description="RRM" evidence="4">
    <location>
        <begin position="139"/>
        <end position="217"/>
    </location>
</feature>
<name>A0A7S1A933_NOCSC</name>
<dbReference type="PANTHER" id="PTHR48032">
    <property type="entry name" value="RNA-BINDING PROTEIN MUSASHI HOMOLOG RBP6"/>
    <property type="match status" value="1"/>
</dbReference>
<dbReference type="Gene3D" id="3.30.70.330">
    <property type="match status" value="2"/>
</dbReference>
<evidence type="ECO:0000313" key="5">
    <source>
        <dbReference type="EMBL" id="CAD8846444.1"/>
    </source>
</evidence>
<evidence type="ECO:0000256" key="1">
    <source>
        <dbReference type="ARBA" id="ARBA00022737"/>
    </source>
</evidence>
<keyword evidence="2 3" id="KW-0694">RNA-binding</keyword>
<dbReference type="InterPro" id="IPR035979">
    <property type="entry name" value="RBD_domain_sf"/>
</dbReference>
<organism evidence="5">
    <name type="scientific">Noctiluca scintillans</name>
    <name type="common">Sea sparkle</name>
    <name type="synonym">Red tide dinoflagellate</name>
    <dbReference type="NCBI Taxonomy" id="2966"/>
    <lineage>
        <taxon>Eukaryota</taxon>
        <taxon>Sar</taxon>
        <taxon>Alveolata</taxon>
        <taxon>Dinophyceae</taxon>
        <taxon>Noctilucales</taxon>
        <taxon>Noctilucaceae</taxon>
        <taxon>Noctiluca</taxon>
    </lineage>
</organism>
<dbReference type="InterPro" id="IPR012677">
    <property type="entry name" value="Nucleotide-bd_a/b_plait_sf"/>
</dbReference>
<dbReference type="PROSITE" id="PS50102">
    <property type="entry name" value="RRM"/>
    <property type="match status" value="2"/>
</dbReference>
<dbReference type="AlphaFoldDB" id="A0A7S1A933"/>